<feature type="region of interest" description="Disordered" evidence="6">
    <location>
        <begin position="31"/>
        <end position="63"/>
    </location>
</feature>
<dbReference type="GO" id="GO:0005783">
    <property type="term" value="C:endoplasmic reticulum"/>
    <property type="evidence" value="ECO:0007669"/>
    <property type="project" value="TreeGrafter"/>
</dbReference>
<feature type="transmembrane region" description="Helical" evidence="7">
    <location>
        <begin position="687"/>
        <end position="707"/>
    </location>
</feature>
<dbReference type="InterPro" id="IPR051085">
    <property type="entry name" value="MB_O-acyltransferase"/>
</dbReference>
<dbReference type="AlphaFoldDB" id="A0A8H3UWH7"/>
<feature type="compositionally biased region" description="Polar residues" evidence="6">
    <location>
        <begin position="33"/>
        <end position="44"/>
    </location>
</feature>
<feature type="transmembrane region" description="Helical" evidence="7">
    <location>
        <begin position="537"/>
        <end position="556"/>
    </location>
</feature>
<evidence type="ECO:0000256" key="7">
    <source>
        <dbReference type="SAM" id="Phobius"/>
    </source>
</evidence>
<feature type="compositionally biased region" description="Basic and acidic residues" evidence="6">
    <location>
        <begin position="45"/>
        <end position="54"/>
    </location>
</feature>
<dbReference type="PANTHER" id="PTHR13285">
    <property type="entry name" value="ACYLTRANSFERASE"/>
    <property type="match status" value="1"/>
</dbReference>
<comment type="caution">
    <text evidence="8">The sequence shown here is derived from an EMBL/GenBank/DDBJ whole genome shotgun (WGS) entry which is preliminary data.</text>
</comment>
<evidence type="ECO:0000256" key="6">
    <source>
        <dbReference type="SAM" id="MobiDB-lite"/>
    </source>
</evidence>
<evidence type="ECO:0000313" key="9">
    <source>
        <dbReference type="Proteomes" id="UP000447873"/>
    </source>
</evidence>
<dbReference type="GO" id="GO:0008374">
    <property type="term" value="F:O-acyltransferase activity"/>
    <property type="evidence" value="ECO:0007669"/>
    <property type="project" value="TreeGrafter"/>
</dbReference>
<name>A0A8H3UWH7_VENIN</name>
<evidence type="ECO:0000256" key="3">
    <source>
        <dbReference type="ARBA" id="ARBA00022692"/>
    </source>
</evidence>
<accession>A0A8H3UWH7</accession>
<feature type="transmembrane region" description="Helical" evidence="7">
    <location>
        <begin position="515"/>
        <end position="531"/>
    </location>
</feature>
<feature type="region of interest" description="Disordered" evidence="6">
    <location>
        <begin position="638"/>
        <end position="661"/>
    </location>
</feature>
<sequence>MTWRHSFRKIYCLDTLDTRFSIPANVPPKYANTELQETPSVPSSSEEKVTKSRPDGAPTQSLPDARPSLWNTWEFYSYYFVFITCVPLMFKAVYDVSQSTHPSYPAYEHLLSPGWIPGRKVDNSDGQYASVRDNLPYLLLLLILHPLCRKAYDAFWRTSTYTSVRPSNGGRHDGLSQGLSANAAASVRQEQRLSFDFYFAFILIAALHGFSALKVVLILWLNYKLAKSVPTQYLTFITWTFNIAILFANEYGQGYKYARLATFLSPFLGAEKTGETWGQWLDDHGGLLSRWEVLFNLTVLRLISFNLDYKWSLQKRGGSAIEKKQLDPANLSENDRVRTPARPEDYSFRNYIAYALYSPLYLAGPIITFNDYISQCRYQSPTIRTDRTIRFAIRFVVALFCMEVVVQHYLYAVAIFNAQPDWKLFTPMQLTMLGYFNLHIIWLKLLIPWRFFRLWALVDGIDPPENMVRCMSNAPSTIKFWRGWHRSYNRWLVRYLFIPLGGSTSTGSRGTARSIANYLIIFTFVALWHDINLRLLMWGWLIVLFILPEVIGKMLFPERRWRGHENAHRIITGIGSVGNIFMMSVANLVGFAIGWDGLKGVLAGIAETVEGRIFAVVACAAVFTALQIMFEVREEEKRDGDGSDTHVSVPMKEGASECRGRRKRKYTDKMAARFAVGMQRLIPWLGYHHVLMLLIAIAIILLSLLLAGCSSTSPLIPGIFLISLYYTPYNPVYAPSQASPGTVSAIKNIVGAAVLEVRVGYFGICTTPDGSGWLCSNNATALAQQTSPGQDPLNLIWVAQTFKDAVVFPYLLIVAIILAFVCFILLATFPGWHYEHDDLTGSDIDVKPFPSRPVCQVALALIFVSSVFVLVSVLWQHTASVAASTIAQDFGNGSVKSGVGTAAMILGWFGFALLIIVTIGLLVMLLSMSVLDKLTGD</sequence>
<gene>
    <name evidence="8" type="ORF">EG328_002326</name>
</gene>
<dbReference type="InterPro" id="IPR004299">
    <property type="entry name" value="MBOAT_fam"/>
</dbReference>
<feature type="transmembrane region" description="Helical" evidence="7">
    <location>
        <begin position="76"/>
        <end position="94"/>
    </location>
</feature>
<evidence type="ECO:0000256" key="1">
    <source>
        <dbReference type="ARBA" id="ARBA00004141"/>
    </source>
</evidence>
<evidence type="ECO:0000256" key="4">
    <source>
        <dbReference type="ARBA" id="ARBA00022989"/>
    </source>
</evidence>
<dbReference type="EMBL" id="WNWS01000163">
    <property type="protein sequence ID" value="KAE9976933.1"/>
    <property type="molecule type" value="Genomic_DNA"/>
</dbReference>
<evidence type="ECO:0000256" key="2">
    <source>
        <dbReference type="ARBA" id="ARBA00010323"/>
    </source>
</evidence>
<feature type="transmembrane region" description="Helical" evidence="7">
    <location>
        <begin position="197"/>
        <end position="221"/>
    </location>
</feature>
<dbReference type="GO" id="GO:0016020">
    <property type="term" value="C:membrane"/>
    <property type="evidence" value="ECO:0007669"/>
    <property type="project" value="UniProtKB-SubCell"/>
</dbReference>
<reference evidence="8 9" key="1">
    <citation type="submission" date="2018-12" db="EMBL/GenBank/DDBJ databases">
        <title>Venturia inaequalis Genome Resource.</title>
        <authorList>
            <person name="Lichtner F.J."/>
        </authorList>
    </citation>
    <scope>NUCLEOTIDE SEQUENCE [LARGE SCALE GENOMIC DNA]</scope>
    <source>
        <strain evidence="8 9">120213</strain>
    </source>
</reference>
<dbReference type="Proteomes" id="UP000447873">
    <property type="component" value="Unassembled WGS sequence"/>
</dbReference>
<evidence type="ECO:0000256" key="5">
    <source>
        <dbReference type="ARBA" id="ARBA00023136"/>
    </source>
</evidence>
<dbReference type="PANTHER" id="PTHR13285:SF18">
    <property type="entry name" value="PROTEIN-CYSTEINE N-PALMITOYLTRANSFERASE RASP"/>
    <property type="match status" value="1"/>
</dbReference>
<feature type="transmembrane region" description="Helical" evidence="7">
    <location>
        <begin position="233"/>
        <end position="251"/>
    </location>
</feature>
<feature type="transmembrane region" description="Helical" evidence="7">
    <location>
        <begin position="853"/>
        <end position="875"/>
    </location>
</feature>
<comment type="similarity">
    <text evidence="2">Belongs to the membrane-bound acyltransferase family.</text>
</comment>
<feature type="transmembrane region" description="Helical" evidence="7">
    <location>
        <begin position="391"/>
        <end position="416"/>
    </location>
</feature>
<evidence type="ECO:0000313" key="8">
    <source>
        <dbReference type="EMBL" id="KAE9976933.1"/>
    </source>
</evidence>
<feature type="transmembrane region" description="Helical" evidence="7">
    <location>
        <begin position="613"/>
        <end position="630"/>
    </location>
</feature>
<feature type="transmembrane region" description="Helical" evidence="7">
    <location>
        <begin position="568"/>
        <end position="593"/>
    </location>
</feature>
<organism evidence="8 9">
    <name type="scientific">Venturia inaequalis</name>
    <name type="common">Apple scab fungus</name>
    <dbReference type="NCBI Taxonomy" id="5025"/>
    <lineage>
        <taxon>Eukaryota</taxon>
        <taxon>Fungi</taxon>
        <taxon>Dikarya</taxon>
        <taxon>Ascomycota</taxon>
        <taxon>Pezizomycotina</taxon>
        <taxon>Dothideomycetes</taxon>
        <taxon>Pleosporomycetidae</taxon>
        <taxon>Venturiales</taxon>
        <taxon>Venturiaceae</taxon>
        <taxon>Venturia</taxon>
    </lineage>
</organism>
<dbReference type="Pfam" id="PF12351">
    <property type="entry name" value="Fig1"/>
    <property type="match status" value="1"/>
</dbReference>
<dbReference type="GO" id="GO:0006506">
    <property type="term" value="P:GPI anchor biosynthetic process"/>
    <property type="evidence" value="ECO:0007669"/>
    <property type="project" value="TreeGrafter"/>
</dbReference>
<dbReference type="InterPro" id="IPR033481">
    <property type="entry name" value="Dni1/Fig1"/>
</dbReference>
<proteinExistence type="inferred from homology"/>
<feature type="transmembrane region" description="Helical" evidence="7">
    <location>
        <begin position="428"/>
        <end position="447"/>
    </location>
</feature>
<feature type="transmembrane region" description="Helical" evidence="7">
    <location>
        <begin position="905"/>
        <end position="931"/>
    </location>
</feature>
<protein>
    <submittedName>
        <fullName evidence="8">Uncharacterized protein</fullName>
    </submittedName>
</protein>
<keyword evidence="4 7" id="KW-1133">Transmembrane helix</keyword>
<dbReference type="Pfam" id="PF03062">
    <property type="entry name" value="MBOAT"/>
    <property type="match status" value="1"/>
</dbReference>
<feature type="transmembrane region" description="Helical" evidence="7">
    <location>
        <begin position="807"/>
        <end position="832"/>
    </location>
</feature>
<keyword evidence="5 7" id="KW-0472">Membrane</keyword>
<keyword evidence="3 7" id="KW-0812">Transmembrane</keyword>
<comment type="subcellular location">
    <subcellularLocation>
        <location evidence="1">Membrane</location>
        <topology evidence="1">Multi-pass membrane protein</topology>
    </subcellularLocation>
</comment>